<dbReference type="Pfam" id="PF07726">
    <property type="entry name" value="AAA_3"/>
    <property type="match status" value="1"/>
</dbReference>
<dbReference type="CDD" id="cd00009">
    <property type="entry name" value="AAA"/>
    <property type="match status" value="1"/>
</dbReference>
<sequence>MNEDIENTNSDNLRYAPPMSEASSTAVSGQNIDVLIENIGKVVKGHREQIIQIITCLIAKGHILLEDNPGSGKTVLAKTLAYSLSGENEHSDFKRIQFTPDLLPMDLIGTHLYDEGNKDFIFKKGPLFSNILLADEINRASPKVQSALLECMAENQISIGDQTYKLEDLFFVIATQNPIEMEGTYPLPNAQLDRFFMKINFGYVTEEVELEIYKKQLEIQKSQDSVEAVLNMKDVLMLRSQAEEVHVADEIIVGINNIVRNTREHSGIILGASIRAGIILLKCLRAYAVIHKRNYVIEDDLASLAKPVLQHRLLFKNLGAETNAVNSIVKSEIDRLSRLNLRR</sequence>
<dbReference type="Pfam" id="PF17863">
    <property type="entry name" value="AAA_lid_2"/>
    <property type="match status" value="1"/>
</dbReference>
<feature type="region of interest" description="Disordered" evidence="1">
    <location>
        <begin position="1"/>
        <end position="22"/>
    </location>
</feature>
<dbReference type="EMBL" id="CP116221">
    <property type="protein sequence ID" value="WCO01736.1"/>
    <property type="molecule type" value="Genomic_DNA"/>
</dbReference>
<dbReference type="Gene3D" id="3.40.50.300">
    <property type="entry name" value="P-loop containing nucleotide triphosphate hydrolases"/>
    <property type="match status" value="1"/>
</dbReference>
<gene>
    <name evidence="4" type="ORF">MUN68_016955</name>
</gene>
<evidence type="ECO:0000256" key="1">
    <source>
        <dbReference type="SAM" id="MobiDB-lite"/>
    </source>
</evidence>
<dbReference type="InterPro" id="IPR041628">
    <property type="entry name" value="ChlI/MoxR_AAA_lid"/>
</dbReference>
<organism evidence="4 5">
    <name type="scientific">Psychroserpens ponticola</name>
    <dbReference type="NCBI Taxonomy" id="2932268"/>
    <lineage>
        <taxon>Bacteria</taxon>
        <taxon>Pseudomonadati</taxon>
        <taxon>Bacteroidota</taxon>
        <taxon>Flavobacteriia</taxon>
        <taxon>Flavobacteriales</taxon>
        <taxon>Flavobacteriaceae</taxon>
        <taxon>Psychroserpens</taxon>
    </lineage>
</organism>
<feature type="domain" description="ATPase AAA-3" evidence="2">
    <location>
        <begin position="62"/>
        <end position="197"/>
    </location>
</feature>
<evidence type="ECO:0000259" key="2">
    <source>
        <dbReference type="Pfam" id="PF07726"/>
    </source>
</evidence>
<reference evidence="4 5" key="1">
    <citation type="submission" date="2023-01" db="EMBL/GenBank/DDBJ databases">
        <title>Psychroserpens ponticola sp. nov., isolated from seawater.</title>
        <authorList>
            <person name="Kristyanto S."/>
            <person name="Jung J."/>
            <person name="Kim J.M."/>
            <person name="Jeon C.O."/>
        </authorList>
    </citation>
    <scope>NUCLEOTIDE SEQUENCE [LARGE SCALE GENOMIC DNA]</scope>
    <source>
        <strain evidence="4 5">MSW6</strain>
    </source>
</reference>
<dbReference type="RefSeq" id="WP_249992707.1">
    <property type="nucleotide sequence ID" value="NZ_CP116221.1"/>
</dbReference>
<dbReference type="Proteomes" id="UP001202717">
    <property type="component" value="Chromosome"/>
</dbReference>
<dbReference type="SUPFAM" id="SSF52540">
    <property type="entry name" value="P-loop containing nucleoside triphosphate hydrolases"/>
    <property type="match status" value="1"/>
</dbReference>
<name>A0ABY7RX60_9FLAO</name>
<evidence type="ECO:0000313" key="4">
    <source>
        <dbReference type="EMBL" id="WCO01736.1"/>
    </source>
</evidence>
<evidence type="ECO:0000259" key="3">
    <source>
        <dbReference type="Pfam" id="PF17863"/>
    </source>
</evidence>
<evidence type="ECO:0000313" key="5">
    <source>
        <dbReference type="Proteomes" id="UP001202717"/>
    </source>
</evidence>
<protein>
    <submittedName>
        <fullName evidence="4">MoxR family ATPase</fullName>
    </submittedName>
</protein>
<accession>A0ABY7RX60</accession>
<proteinExistence type="predicted"/>
<dbReference type="PANTHER" id="PTHR42759">
    <property type="entry name" value="MOXR FAMILY PROTEIN"/>
    <property type="match status" value="1"/>
</dbReference>
<dbReference type="InterPro" id="IPR050764">
    <property type="entry name" value="CbbQ/NirQ/NorQ/GpvN"/>
</dbReference>
<dbReference type="PIRSF" id="PIRSF002849">
    <property type="entry name" value="AAA_ATPase_chaperone_MoxR_prd"/>
    <property type="match status" value="1"/>
</dbReference>
<dbReference type="InterPro" id="IPR027417">
    <property type="entry name" value="P-loop_NTPase"/>
</dbReference>
<feature type="domain" description="ChlI/MoxR AAA lid" evidence="3">
    <location>
        <begin position="261"/>
        <end position="321"/>
    </location>
</feature>
<dbReference type="Gene3D" id="1.10.8.80">
    <property type="entry name" value="Magnesium chelatase subunit I, C-Terminal domain"/>
    <property type="match status" value="1"/>
</dbReference>
<dbReference type="InterPro" id="IPR011703">
    <property type="entry name" value="ATPase_AAA-3"/>
</dbReference>
<dbReference type="PANTHER" id="PTHR42759:SF1">
    <property type="entry name" value="MAGNESIUM-CHELATASE SUBUNIT CHLD"/>
    <property type="match status" value="1"/>
</dbReference>
<keyword evidence="5" id="KW-1185">Reference proteome</keyword>